<dbReference type="EMBL" id="UZAU01000129">
    <property type="status" value="NOT_ANNOTATED_CDS"/>
    <property type="molecule type" value="Genomic_DNA"/>
</dbReference>
<dbReference type="AlphaFoldDB" id="A0A803R4X7"/>
<keyword evidence="2" id="KW-1133">Transmembrane helix</keyword>
<dbReference type="EnsemblPlants" id="novel_model_516_5bd9a17a.3.5bd9b134">
    <property type="protein sequence ID" value="cds.novel_model_516_5bd9a17a.3.5bd9b134"/>
    <property type="gene ID" value="novel_gene_300_5bd9a17a"/>
</dbReference>
<reference evidence="3 4" key="1">
    <citation type="submission" date="2018-11" db="EMBL/GenBank/DDBJ databases">
        <authorList>
            <person name="Grassa J C."/>
        </authorList>
    </citation>
    <scope>NUCLEOTIDE SEQUENCE [LARGE SCALE GENOMIC DNA]</scope>
</reference>
<feature type="transmembrane region" description="Helical" evidence="2">
    <location>
        <begin position="54"/>
        <end position="75"/>
    </location>
</feature>
<accession>A0A803R4Y7</accession>
<name>A0A803R4X7_CANSA</name>
<dbReference type="Gramene" id="novel_model_517_5bd9a17a.2.5bd9b134">
    <property type="protein sequence ID" value="cds.novel_model_517_5bd9a17a.2.5bd9b134"/>
    <property type="gene ID" value="novel_gene_300_5bd9a17a"/>
</dbReference>
<organism evidence="3 4">
    <name type="scientific">Cannabis sativa</name>
    <name type="common">Hemp</name>
    <name type="synonym">Marijuana</name>
    <dbReference type="NCBI Taxonomy" id="3483"/>
    <lineage>
        <taxon>Eukaryota</taxon>
        <taxon>Viridiplantae</taxon>
        <taxon>Streptophyta</taxon>
        <taxon>Embryophyta</taxon>
        <taxon>Tracheophyta</taxon>
        <taxon>Spermatophyta</taxon>
        <taxon>Magnoliopsida</taxon>
        <taxon>eudicotyledons</taxon>
        <taxon>Gunneridae</taxon>
        <taxon>Pentapetalae</taxon>
        <taxon>rosids</taxon>
        <taxon>fabids</taxon>
        <taxon>Rosales</taxon>
        <taxon>Cannabaceae</taxon>
        <taxon>Cannabis</taxon>
    </lineage>
</organism>
<evidence type="ECO:0000256" key="2">
    <source>
        <dbReference type="SAM" id="Phobius"/>
    </source>
</evidence>
<dbReference type="EnsemblPlants" id="novel_model_515_5bd9a17a.4.5bd9b134">
    <property type="protein sequence ID" value="cds.novel_model_515_5bd9a17a.4.5bd9b134"/>
    <property type="gene ID" value="novel_gene_300_5bd9a17a"/>
</dbReference>
<accession>A0A803R509</accession>
<accession>A0A803R508</accession>
<accession>A0A803R4Z7</accession>
<dbReference type="EnsemblPlants" id="novel_model_517_5bd9a17a.2.5bd9b134">
    <property type="protein sequence ID" value="cds.novel_model_517_5bd9a17a.2.5bd9b134"/>
    <property type="gene ID" value="novel_gene_300_5bd9a17a"/>
</dbReference>
<keyword evidence="2" id="KW-0812">Transmembrane</keyword>
<protein>
    <submittedName>
        <fullName evidence="3">Uncharacterized protein</fullName>
    </submittedName>
</protein>
<dbReference type="Gramene" id="novel_model_518_5bd9a17a.1.5bd9b134">
    <property type="protein sequence ID" value="cds.novel_model_518_5bd9a17a.1.5bd9b134"/>
    <property type="gene ID" value="novel_gene_300_5bd9a17a"/>
</dbReference>
<accession>A0A803R4X7</accession>
<feature type="compositionally biased region" description="Low complexity" evidence="1">
    <location>
        <begin position="20"/>
        <end position="30"/>
    </location>
</feature>
<sequence length="77" mass="8887">MSLSLASRFSPHPITFWPHSTSTSPASTTPNSYNASCPPWPMNSCLKRQHSVEYWMMGSLLKWLAHFFFAVLFIFEF</sequence>
<dbReference type="Gramene" id="novel_model_515_5bd9a17a.4.5bd9b134">
    <property type="protein sequence ID" value="cds.novel_model_515_5bd9a17a.4.5bd9b134"/>
    <property type="gene ID" value="novel_gene_300_5bd9a17a"/>
</dbReference>
<keyword evidence="2" id="KW-0472">Membrane</keyword>
<proteinExistence type="predicted"/>
<keyword evidence="4" id="KW-1185">Reference proteome</keyword>
<dbReference type="Proteomes" id="UP000596661">
    <property type="component" value="Chromosome 2"/>
</dbReference>
<dbReference type="Gramene" id="novel_model_514_5bd9a17a">
    <property type="protein sequence ID" value="cds.novel_model_514_5bd9a17a"/>
    <property type="gene ID" value="novel_gene_300_5bd9a17a"/>
</dbReference>
<dbReference type="EnsemblPlants" id="novel_model_514_5bd9a17a">
    <property type="protein sequence ID" value="cds.novel_model_514_5bd9a17a"/>
    <property type="gene ID" value="novel_gene_300_5bd9a17a"/>
</dbReference>
<evidence type="ECO:0000313" key="3">
    <source>
        <dbReference type="EnsemblPlants" id="cds.novel_model_514_5bd9a17a"/>
    </source>
</evidence>
<evidence type="ECO:0000313" key="4">
    <source>
        <dbReference type="Proteomes" id="UP000596661"/>
    </source>
</evidence>
<feature type="region of interest" description="Disordered" evidence="1">
    <location>
        <begin position="1"/>
        <end position="33"/>
    </location>
</feature>
<dbReference type="Gramene" id="novel_model_516_5bd9a17a.3.5bd9b134">
    <property type="protein sequence ID" value="cds.novel_model_516_5bd9a17a.3.5bd9b134"/>
    <property type="gene ID" value="novel_gene_300_5bd9a17a"/>
</dbReference>
<dbReference type="EnsemblPlants" id="novel_model_518_5bd9a17a.1.5bd9b134">
    <property type="protein sequence ID" value="cds.novel_model_518_5bd9a17a.1.5bd9b134"/>
    <property type="gene ID" value="novel_gene_300_5bd9a17a"/>
</dbReference>
<reference evidence="3" key="2">
    <citation type="submission" date="2021-03" db="UniProtKB">
        <authorList>
            <consortium name="EnsemblPlants"/>
        </authorList>
    </citation>
    <scope>IDENTIFICATION</scope>
</reference>
<evidence type="ECO:0000256" key="1">
    <source>
        <dbReference type="SAM" id="MobiDB-lite"/>
    </source>
</evidence>